<organism evidence="3 4">
    <name type="scientific">Talaromyces amestolkiae</name>
    <dbReference type="NCBI Taxonomy" id="1196081"/>
    <lineage>
        <taxon>Eukaryota</taxon>
        <taxon>Fungi</taxon>
        <taxon>Dikarya</taxon>
        <taxon>Ascomycota</taxon>
        <taxon>Pezizomycotina</taxon>
        <taxon>Eurotiomycetes</taxon>
        <taxon>Eurotiomycetidae</taxon>
        <taxon>Eurotiales</taxon>
        <taxon>Trichocomaceae</taxon>
        <taxon>Talaromyces</taxon>
        <taxon>Talaromyces sect. Talaromyces</taxon>
    </lineage>
</organism>
<dbReference type="PANTHER" id="PTHR43157">
    <property type="entry name" value="PHOSPHATIDYLINOSITOL-GLYCAN BIOSYNTHESIS CLASS F PROTEIN-RELATED"/>
    <property type="match status" value="1"/>
</dbReference>
<reference evidence="3 4" key="1">
    <citation type="journal article" date="2017" name="Biotechnol. Biofuels">
        <title>Differential beta-glucosidase expression as a function of carbon source availability in Talaromyces amestolkiae: a genomic and proteomic approach.</title>
        <authorList>
            <person name="de Eugenio L.I."/>
            <person name="Mendez-Liter J.A."/>
            <person name="Nieto-Dominguez M."/>
            <person name="Alonso L."/>
            <person name="Gil-Munoz J."/>
            <person name="Barriuso J."/>
            <person name="Prieto A."/>
            <person name="Martinez M.J."/>
        </authorList>
    </citation>
    <scope>NUCLEOTIDE SEQUENCE [LARGE SCALE GENOMIC DNA]</scope>
    <source>
        <strain evidence="3 4">CIB</strain>
    </source>
</reference>
<keyword evidence="4" id="KW-1185">Reference proteome</keyword>
<evidence type="ECO:0000313" key="3">
    <source>
        <dbReference type="EMBL" id="RAO73141.1"/>
    </source>
</evidence>
<comment type="caution">
    <text evidence="3">The sequence shown here is derived from an EMBL/GenBank/DDBJ whole genome shotgun (WGS) entry which is preliminary data.</text>
</comment>
<dbReference type="GO" id="GO:0016491">
    <property type="term" value="F:oxidoreductase activity"/>
    <property type="evidence" value="ECO:0007669"/>
    <property type="project" value="UniProtKB-KW"/>
</dbReference>
<accession>A0A364LBP4</accession>
<dbReference type="InterPro" id="IPR036291">
    <property type="entry name" value="NAD(P)-bd_dom_sf"/>
</dbReference>
<name>A0A364LBP4_TALAM</name>
<keyword evidence="2" id="KW-0560">Oxidoreductase</keyword>
<dbReference type="RefSeq" id="XP_040737655.1">
    <property type="nucleotide sequence ID" value="XM_040882038.1"/>
</dbReference>
<proteinExistence type="inferred from homology"/>
<dbReference type="STRING" id="1196081.A0A364LBP4"/>
<evidence type="ECO:0000313" key="4">
    <source>
        <dbReference type="Proteomes" id="UP000249363"/>
    </source>
</evidence>
<dbReference type="OrthoDB" id="542013at2759"/>
<dbReference type="Gene3D" id="3.40.50.720">
    <property type="entry name" value="NAD(P)-binding Rossmann-like Domain"/>
    <property type="match status" value="1"/>
</dbReference>
<evidence type="ECO:0000256" key="1">
    <source>
        <dbReference type="ARBA" id="ARBA00006484"/>
    </source>
</evidence>
<dbReference type="SUPFAM" id="SSF51735">
    <property type="entry name" value="NAD(P)-binding Rossmann-fold domains"/>
    <property type="match status" value="1"/>
</dbReference>
<sequence>MDFAGFFRSQLCVKLPIPTKHYTGQTVIVTGSNVGIGLETARYFVSLDAAKVILAVRNTTKGEQAAKSITQSTGRTGIVEVWHLDLTKYDSVKSFAERAKSLERLDIFVNNAGILVYDFEIAEDNESTITVNAVSSMLLSILILPKLRESSVQYGKENVLTFTGSFVHYMTDFPERKAPNILEELANKDRADMKNRYYVSKMVQLLMIRELANQITNSSLPGNITVSAVNPGFVKTEVMRNASLAFHLIFRPYRKLVARSAQEGARTMLHAAAGGKETHGQYLSDCEVAVTSELVRSPEGAEAQKKLWAELSALLEKIVPGIMQNI</sequence>
<dbReference type="AlphaFoldDB" id="A0A364LBP4"/>
<dbReference type="InterPro" id="IPR002347">
    <property type="entry name" value="SDR_fam"/>
</dbReference>
<gene>
    <name evidence="3" type="ORF">BHQ10_009153</name>
</gene>
<protein>
    <submittedName>
        <fullName evidence="3">Uncharacterized protein</fullName>
    </submittedName>
</protein>
<comment type="similarity">
    <text evidence="1">Belongs to the short-chain dehydrogenases/reductases (SDR) family.</text>
</comment>
<dbReference type="Proteomes" id="UP000249363">
    <property type="component" value="Unassembled WGS sequence"/>
</dbReference>
<dbReference type="GeneID" id="63798367"/>
<dbReference type="EMBL" id="MIKG01000022">
    <property type="protein sequence ID" value="RAO73141.1"/>
    <property type="molecule type" value="Genomic_DNA"/>
</dbReference>
<evidence type="ECO:0000256" key="2">
    <source>
        <dbReference type="ARBA" id="ARBA00023002"/>
    </source>
</evidence>
<dbReference type="PRINTS" id="PR00081">
    <property type="entry name" value="GDHRDH"/>
</dbReference>
<dbReference type="Pfam" id="PF00106">
    <property type="entry name" value="adh_short"/>
    <property type="match status" value="1"/>
</dbReference>
<dbReference type="PANTHER" id="PTHR43157:SF31">
    <property type="entry name" value="PHOSPHATIDYLINOSITOL-GLYCAN BIOSYNTHESIS CLASS F PROTEIN"/>
    <property type="match status" value="1"/>
</dbReference>